<feature type="transmembrane region" description="Helical" evidence="6">
    <location>
        <begin position="154"/>
        <end position="177"/>
    </location>
</feature>
<feature type="transmembrane region" description="Helical" evidence="6">
    <location>
        <begin position="224"/>
        <end position="244"/>
    </location>
</feature>
<dbReference type="Pfam" id="PF02687">
    <property type="entry name" value="FtsX"/>
    <property type="match status" value="1"/>
</dbReference>
<dbReference type="InterPro" id="IPR052536">
    <property type="entry name" value="ABC-4_Integral_Memb_Prot"/>
</dbReference>
<evidence type="ECO:0000313" key="9">
    <source>
        <dbReference type="Proteomes" id="UP001597180"/>
    </source>
</evidence>
<keyword evidence="9" id="KW-1185">Reference proteome</keyword>
<evidence type="ECO:0000256" key="2">
    <source>
        <dbReference type="ARBA" id="ARBA00022475"/>
    </source>
</evidence>
<evidence type="ECO:0000313" key="8">
    <source>
        <dbReference type="EMBL" id="MFD1221993.1"/>
    </source>
</evidence>
<evidence type="ECO:0000256" key="5">
    <source>
        <dbReference type="ARBA" id="ARBA00023136"/>
    </source>
</evidence>
<reference evidence="9" key="1">
    <citation type="journal article" date="2019" name="Int. J. Syst. Evol. Microbiol.">
        <title>The Global Catalogue of Microorganisms (GCM) 10K type strain sequencing project: providing services to taxonomists for standard genome sequencing and annotation.</title>
        <authorList>
            <consortium name="The Broad Institute Genomics Platform"/>
            <consortium name="The Broad Institute Genome Sequencing Center for Infectious Disease"/>
            <person name="Wu L."/>
            <person name="Ma J."/>
        </authorList>
    </citation>
    <scope>NUCLEOTIDE SEQUENCE [LARGE SCALE GENOMIC DNA]</scope>
    <source>
        <strain evidence="9">CCUG 53270</strain>
    </source>
</reference>
<evidence type="ECO:0000256" key="6">
    <source>
        <dbReference type="PIRNR" id="PIRNR018968"/>
    </source>
</evidence>
<keyword evidence="2 6" id="KW-1003">Cell membrane</keyword>
<dbReference type="Proteomes" id="UP001597180">
    <property type="component" value="Unassembled WGS sequence"/>
</dbReference>
<feature type="transmembrane region" description="Helical" evidence="6">
    <location>
        <begin position="614"/>
        <end position="634"/>
    </location>
</feature>
<keyword evidence="3 6" id="KW-0812">Transmembrane</keyword>
<feature type="transmembrane region" description="Helical" evidence="6">
    <location>
        <begin position="284"/>
        <end position="306"/>
    </location>
</feature>
<comment type="subcellular location">
    <subcellularLocation>
        <location evidence="1 6">Cell membrane</location>
        <topology evidence="1 6">Multi-pass membrane protein</topology>
    </subcellularLocation>
</comment>
<dbReference type="PANTHER" id="PTHR46795">
    <property type="entry name" value="ABC TRANSPORTER PERMEASE-RELATED-RELATED"/>
    <property type="match status" value="1"/>
</dbReference>
<dbReference type="PANTHER" id="PTHR46795:SF1">
    <property type="entry name" value="ABC TRANSPORTER PERMEASE PROTEIN"/>
    <property type="match status" value="1"/>
</dbReference>
<dbReference type="InterPro" id="IPR003838">
    <property type="entry name" value="ABC3_permease_C"/>
</dbReference>
<comment type="similarity">
    <text evidence="6">Belongs to the ABC-4 integral membrane protein family.</text>
</comment>
<comment type="caution">
    <text evidence="8">The sequence shown here is derived from an EMBL/GenBank/DDBJ whole genome shotgun (WGS) entry which is preliminary data.</text>
</comment>
<keyword evidence="4 6" id="KW-1133">Transmembrane helix</keyword>
<accession>A0ABW3UM94</accession>
<dbReference type="RefSeq" id="WP_345593847.1">
    <property type="nucleotide sequence ID" value="NZ_BAABJG010000048.1"/>
</dbReference>
<feature type="transmembrane region" description="Helical" evidence="6">
    <location>
        <begin position="64"/>
        <end position="84"/>
    </location>
</feature>
<name>A0ABW3UM94_9BACL</name>
<keyword evidence="5 6" id="KW-0472">Membrane</keyword>
<feature type="transmembrane region" description="Helical" evidence="6">
    <location>
        <begin position="20"/>
        <end position="40"/>
    </location>
</feature>
<feature type="transmembrane region" description="Helical" evidence="6">
    <location>
        <begin position="581"/>
        <end position="602"/>
    </location>
</feature>
<sequence length="646" mass="72748">MTFRQLALKNIQGNWHRYIAFFLSSTFSVMIFYIYASFIFHPDVVNGTIQAAAKVRQGMVGCEFLIVIFSFFFVLYASFAFLKTRKKEIGLLTLFGMTRSQINRLVLYENVAIAILSIVVGCGLGTLFSKLFFMALAELLQVDNPIRFLIVPKALFITAIGFLVLFFAITLITLVGMSRNQVIELLKASKQPKTMPVSSKWLVLLSAACLITGYYFAYTTTPNNLVIVMLPVIFLVVVGTYFLFTQASVAILKRLQRLPHIYYRNIQLITISQLVFKMKDNARILFTVSILSAVILSASGSVYMFYQGARGQILDHFPQTIGYVAKGSDIPASLEPERVKEVMSRQGIQVDHQIQTAGILTSIQIKAFHNREIKALLLPYDLYNDLARQNQRQGGGKTSISVEPGHALIINPYSESEVVLFGKGDLLSTTAAGSELTLRMDGQLDGAILNPILEATYIVLLNDKQFQSILSSTPEERKASYIGYELKDWENANGAIKELEDSLTAEQKKRFANRTEAFWGMKQFSSLTLFIGMFVSVLFFMASGSMLYFKLFTELQEDQAQYKALTRIGVSMQEIRKITNIQIGLIFFIPVVVGSIHAGFAYKALSNLVSISVWKYGLAIMLIYAVMQLFYFLLTRQAYMKQMKHE</sequence>
<dbReference type="EMBL" id="JBHTLU010000020">
    <property type="protein sequence ID" value="MFD1221993.1"/>
    <property type="molecule type" value="Genomic_DNA"/>
</dbReference>
<feature type="transmembrane region" description="Helical" evidence="6">
    <location>
        <begin position="198"/>
        <end position="218"/>
    </location>
</feature>
<evidence type="ECO:0000259" key="7">
    <source>
        <dbReference type="Pfam" id="PF02687"/>
    </source>
</evidence>
<feature type="transmembrane region" description="Helical" evidence="6">
    <location>
        <begin position="105"/>
        <end position="134"/>
    </location>
</feature>
<feature type="domain" description="ABC3 transporter permease C-terminal" evidence="7">
    <location>
        <begin position="64"/>
        <end position="178"/>
    </location>
</feature>
<evidence type="ECO:0000256" key="1">
    <source>
        <dbReference type="ARBA" id="ARBA00004651"/>
    </source>
</evidence>
<evidence type="ECO:0000256" key="4">
    <source>
        <dbReference type="ARBA" id="ARBA00022989"/>
    </source>
</evidence>
<protein>
    <submittedName>
        <fullName evidence="8">ABC transporter permease</fullName>
    </submittedName>
</protein>
<dbReference type="InterPro" id="IPR027022">
    <property type="entry name" value="ABC_permease_BceB-typ"/>
</dbReference>
<keyword evidence="6" id="KW-0813">Transport</keyword>
<gene>
    <name evidence="8" type="ORF">ACFQ4B_17875</name>
</gene>
<proteinExistence type="inferred from homology"/>
<dbReference type="PIRSF" id="PIRSF018968">
    <property type="entry name" value="ABC_permease_BceB"/>
    <property type="match status" value="1"/>
</dbReference>
<feature type="transmembrane region" description="Helical" evidence="6">
    <location>
        <begin position="527"/>
        <end position="549"/>
    </location>
</feature>
<organism evidence="8 9">
    <name type="scientific">Paenibacillus vulneris</name>
    <dbReference type="NCBI Taxonomy" id="1133364"/>
    <lineage>
        <taxon>Bacteria</taxon>
        <taxon>Bacillati</taxon>
        <taxon>Bacillota</taxon>
        <taxon>Bacilli</taxon>
        <taxon>Bacillales</taxon>
        <taxon>Paenibacillaceae</taxon>
        <taxon>Paenibacillus</taxon>
    </lineage>
</organism>
<evidence type="ECO:0000256" key="3">
    <source>
        <dbReference type="ARBA" id="ARBA00022692"/>
    </source>
</evidence>